<feature type="compositionally biased region" description="Low complexity" evidence="1">
    <location>
        <begin position="251"/>
        <end position="263"/>
    </location>
</feature>
<feature type="region of interest" description="Disordered" evidence="1">
    <location>
        <begin position="1"/>
        <end position="29"/>
    </location>
</feature>
<reference evidence="2 3" key="1">
    <citation type="submission" date="2024-01" db="EMBL/GenBank/DDBJ databases">
        <title>A draft genome for the cacao thread blight pathogen Marasmiellus scandens.</title>
        <authorList>
            <person name="Baruah I.K."/>
            <person name="Leung J."/>
            <person name="Bukari Y."/>
            <person name="Amoako-Attah I."/>
            <person name="Meinhardt L.W."/>
            <person name="Bailey B.A."/>
            <person name="Cohen S.P."/>
        </authorList>
    </citation>
    <scope>NUCLEOTIDE SEQUENCE [LARGE SCALE GENOMIC DNA]</scope>
    <source>
        <strain evidence="2 3">GH-19</strain>
    </source>
</reference>
<gene>
    <name evidence="2" type="ORF">VKT23_004548</name>
</gene>
<dbReference type="EMBL" id="JBANRG010000004">
    <property type="protein sequence ID" value="KAK7467494.1"/>
    <property type="molecule type" value="Genomic_DNA"/>
</dbReference>
<organism evidence="2 3">
    <name type="scientific">Marasmiellus scandens</name>
    <dbReference type="NCBI Taxonomy" id="2682957"/>
    <lineage>
        <taxon>Eukaryota</taxon>
        <taxon>Fungi</taxon>
        <taxon>Dikarya</taxon>
        <taxon>Basidiomycota</taxon>
        <taxon>Agaricomycotina</taxon>
        <taxon>Agaricomycetes</taxon>
        <taxon>Agaricomycetidae</taxon>
        <taxon>Agaricales</taxon>
        <taxon>Marasmiineae</taxon>
        <taxon>Omphalotaceae</taxon>
        <taxon>Marasmiellus</taxon>
    </lineage>
</organism>
<dbReference type="Proteomes" id="UP001498398">
    <property type="component" value="Unassembled WGS sequence"/>
</dbReference>
<evidence type="ECO:0000313" key="3">
    <source>
        <dbReference type="Proteomes" id="UP001498398"/>
    </source>
</evidence>
<name>A0ABR1K074_9AGAR</name>
<accession>A0ABR1K074</accession>
<comment type="caution">
    <text evidence="2">The sequence shown here is derived from an EMBL/GenBank/DDBJ whole genome shotgun (WGS) entry which is preliminary data.</text>
</comment>
<keyword evidence="3" id="KW-1185">Reference proteome</keyword>
<evidence type="ECO:0000256" key="1">
    <source>
        <dbReference type="SAM" id="MobiDB-lite"/>
    </source>
</evidence>
<proteinExistence type="predicted"/>
<sequence length="408" mass="44552">MPRKATNIPGKQKITHREPNPNKSTSQVTSALPYWSTPKLPTPTSLNLCPDAGAVSGIGPRSISVTTAPSFQAINVQAQSQGGDPRQIYNGAANRSSQNRLVTTTHHQGFLRTPKYSDASSMRTYKSTQQSGSFDDEEAQSFKRKRSPDMKSTMHVWDAGGPSTRPSVNVGLEEKELVTNVSCGPVGKKMKKGDALPASGSGSKQVVEARGLEGKYTRTRSVSLAGFNFSASPLSAPTFPEHNFSSGGGKSSSSLTSCSPPSIESISPIVTKSEVKSVSHKPARTSRSSATISSNPVIRFESAPHILDNSVSTLHGDTQSHTRVQTCSQSRLQSRSQYRQKAQPQYELQTETEPSQEDKLWYWPCWLFPEYDEALQERSYDDLCPELDPKNLICLDAFEGEVFFGLEI</sequence>
<protein>
    <submittedName>
        <fullName evidence="2">Uncharacterized protein</fullName>
    </submittedName>
</protein>
<feature type="compositionally biased region" description="Polar residues" evidence="1">
    <location>
        <begin position="118"/>
        <end position="133"/>
    </location>
</feature>
<feature type="region of interest" description="Disordered" evidence="1">
    <location>
        <begin position="115"/>
        <end position="168"/>
    </location>
</feature>
<feature type="region of interest" description="Disordered" evidence="1">
    <location>
        <begin position="242"/>
        <end position="263"/>
    </location>
</feature>
<evidence type="ECO:0000313" key="2">
    <source>
        <dbReference type="EMBL" id="KAK7467494.1"/>
    </source>
</evidence>